<gene>
    <name evidence="1" type="ORF">T4A_834</name>
    <name evidence="2" type="ORF">T4D_382</name>
</gene>
<dbReference type="Proteomes" id="UP000054632">
    <property type="component" value="Unassembled WGS sequence"/>
</dbReference>
<organism evidence="2 4">
    <name type="scientific">Trichinella pseudospiralis</name>
    <name type="common">Parasitic roundworm</name>
    <dbReference type="NCBI Taxonomy" id="6337"/>
    <lineage>
        <taxon>Eukaryota</taxon>
        <taxon>Metazoa</taxon>
        <taxon>Ecdysozoa</taxon>
        <taxon>Nematoda</taxon>
        <taxon>Enoplea</taxon>
        <taxon>Dorylaimia</taxon>
        <taxon>Trichinellida</taxon>
        <taxon>Trichinellidae</taxon>
        <taxon>Trichinella</taxon>
    </lineage>
</organism>
<protein>
    <submittedName>
        <fullName evidence="2">Uncharacterized protein</fullName>
    </submittedName>
</protein>
<sequence length="44" mass="5191">MALAMRKQLQFCQRKPYYKNGTRQDKSKSWQLLAEIVRAICCGK</sequence>
<proteinExistence type="predicted"/>
<dbReference type="AlphaFoldDB" id="A0A0V1DRY6"/>
<evidence type="ECO:0000313" key="2">
    <source>
        <dbReference type="EMBL" id="KRY64343.1"/>
    </source>
</evidence>
<dbReference type="EMBL" id="JYDT01001593">
    <property type="protein sequence ID" value="KRY64343.1"/>
    <property type="molecule type" value="Genomic_DNA"/>
</dbReference>
<comment type="caution">
    <text evidence="2">The sequence shown here is derived from an EMBL/GenBank/DDBJ whole genome shotgun (WGS) entry which is preliminary data.</text>
</comment>
<evidence type="ECO:0000313" key="3">
    <source>
        <dbReference type="Proteomes" id="UP000054632"/>
    </source>
</evidence>
<accession>A0A0V1DRY6</accession>
<dbReference type="EMBL" id="JYDR01004901">
    <property type="protein sequence ID" value="KRY40633.1"/>
    <property type="molecule type" value="Genomic_DNA"/>
</dbReference>
<name>A0A0V1DRY6_TRIPS</name>
<reference evidence="3 4" key="1">
    <citation type="submission" date="2015-01" db="EMBL/GenBank/DDBJ databases">
        <title>Evolution of Trichinella species and genotypes.</title>
        <authorList>
            <person name="Korhonen P.K."/>
            <person name="Edoardo P."/>
            <person name="Giuseppe L.R."/>
            <person name="Gasser R.B."/>
        </authorList>
    </citation>
    <scope>NUCLEOTIDE SEQUENCE [LARGE SCALE GENOMIC DNA]</scope>
    <source>
        <strain evidence="1">ISS13</strain>
        <strain evidence="2">ISS470</strain>
    </source>
</reference>
<dbReference type="Proteomes" id="UP000054995">
    <property type="component" value="Unassembled WGS sequence"/>
</dbReference>
<evidence type="ECO:0000313" key="4">
    <source>
        <dbReference type="Proteomes" id="UP000054995"/>
    </source>
</evidence>
<keyword evidence="4" id="KW-1185">Reference proteome</keyword>
<evidence type="ECO:0000313" key="1">
    <source>
        <dbReference type="EMBL" id="KRY40633.1"/>
    </source>
</evidence>